<evidence type="ECO:0000313" key="3">
    <source>
        <dbReference type="EMBL" id="CAL6040300.1"/>
    </source>
</evidence>
<evidence type="ECO:0000313" key="4">
    <source>
        <dbReference type="Proteomes" id="UP001642409"/>
    </source>
</evidence>
<reference evidence="3 4" key="2">
    <citation type="submission" date="2024-07" db="EMBL/GenBank/DDBJ databases">
        <authorList>
            <person name="Akdeniz Z."/>
        </authorList>
    </citation>
    <scope>NUCLEOTIDE SEQUENCE [LARGE SCALE GENOMIC DNA]</scope>
</reference>
<dbReference type="AlphaFoldDB" id="A0AA86Q7I7"/>
<organism evidence="2">
    <name type="scientific">Hexamita inflata</name>
    <dbReference type="NCBI Taxonomy" id="28002"/>
    <lineage>
        <taxon>Eukaryota</taxon>
        <taxon>Metamonada</taxon>
        <taxon>Diplomonadida</taxon>
        <taxon>Hexamitidae</taxon>
        <taxon>Hexamitinae</taxon>
        <taxon>Hexamita</taxon>
    </lineage>
</organism>
<evidence type="ECO:0000313" key="2">
    <source>
        <dbReference type="EMBL" id="CAI9947434.1"/>
    </source>
</evidence>
<proteinExistence type="predicted"/>
<protein>
    <submittedName>
        <fullName evidence="3">Hypothetical_protein</fullName>
    </submittedName>
</protein>
<reference evidence="2" key="1">
    <citation type="submission" date="2023-06" db="EMBL/GenBank/DDBJ databases">
        <authorList>
            <person name="Kurt Z."/>
        </authorList>
    </citation>
    <scope>NUCLEOTIDE SEQUENCE</scope>
</reference>
<evidence type="ECO:0000256" key="1">
    <source>
        <dbReference type="SAM" id="MobiDB-lite"/>
    </source>
</evidence>
<name>A0AA86Q7I7_9EUKA</name>
<gene>
    <name evidence="2" type="ORF">HINF_LOCUS35079</name>
    <name evidence="3" type="ORF">HINF_LOCUS38267</name>
</gene>
<keyword evidence="4" id="KW-1185">Reference proteome</keyword>
<comment type="caution">
    <text evidence="2">The sequence shown here is derived from an EMBL/GenBank/DDBJ whole genome shotgun (WGS) entry which is preliminary data.</text>
</comment>
<sequence length="451" mass="50819">MQSIIRSDSSSGTDPVTNSQADRSKVETAFVRVQLHSNFTQANLCLEDRYQKLIKHFFADCTISFGFSDQYKIQSSLQTVIILNCKFSSSSGFPNYNNSNPQIHIETIDESCREFTASEKAAGRSVTELTIKVLCEQLKLINIPETEKMELICSFVQRRNVQNEEVIQAMAVSGFDYSEFVQKKGITNDQVLIMLVKSGVDCSDFMQKKGMNNDQVLNILVKETVDISGFVEKKGINNEQIVNAMISSGLTIDQIMISLVKAKLDISTFVKSKELSDEEVLIILAKNGLNYIDFVQKKGITDEYSLIAFMKNNIDYKAFVESKYISDEQVLVALEKSGIDFQNFIEEQNISDDQVLIILTKNSVDVTAFAQKKGISSEHVLITLMKSGLDYSSFVQSNKIKNHKQQRSFLGLILRFLTSNSFCPNTQILNLNRRKQTELQSDASMNLQTSV</sequence>
<feature type="region of interest" description="Disordered" evidence="1">
    <location>
        <begin position="1"/>
        <end position="21"/>
    </location>
</feature>
<dbReference type="EMBL" id="CAXDID020000145">
    <property type="protein sequence ID" value="CAL6040300.1"/>
    <property type="molecule type" value="Genomic_DNA"/>
</dbReference>
<dbReference type="Proteomes" id="UP001642409">
    <property type="component" value="Unassembled WGS sequence"/>
</dbReference>
<accession>A0AA86Q7I7</accession>
<dbReference type="EMBL" id="CATOUU010000776">
    <property type="protein sequence ID" value="CAI9947434.1"/>
    <property type="molecule type" value="Genomic_DNA"/>
</dbReference>